<evidence type="ECO:0000256" key="7">
    <source>
        <dbReference type="SAM" id="Phobius"/>
    </source>
</evidence>
<keyword evidence="7" id="KW-0812">Transmembrane</keyword>
<sequence>MYLLTSTGWELLIGISVLISAIWMIGVCVYRLTLHPLAKYPGPTLAKLTNLYAAYHAFRGDLHLDMWKSHQKYGKETTPKSARRPLKYESSGTFVRYGPNRILVNSERGLHDIYGYRKNIQKSKGYLPILPAPGAWSVHTAIDKGMHGHKRRVISQGLSDECIKSFEATYLVHLRRFMNKILGENTVVDSEGWTEAINMTPICNHFTFDVMGEFGFGKAFGMLDKPDNHFIIHAIAASNMRTSIYCQFPALSKLKLEKILYPRGSAMRKKFLDLTREFAEQRVSGGKESKNDLFRFVVDAKDPETGQGFSMAELWAESKFLIVAGSDTSSTVLATLFFYLTRYREVEQKLFEELRTTFSSLEEICLGPKLLSCTYLRACVDEAMRMNPPAGGAMWREVDSNGAFIDGDFVSPGFDVGTSMYAIHHNEEYYPESYTYKPERWIESDNNPAKAVQTARNCLNPFSLGPRGCIGRSLALMEIRVALARVVWAFEMKKPEGALGRVGEGIPEATNGRHRVNEFQLVDHLTSDKDGPYIQFRKRHS</sequence>
<dbReference type="PRINTS" id="PR00463">
    <property type="entry name" value="EP450I"/>
</dbReference>
<evidence type="ECO:0000256" key="6">
    <source>
        <dbReference type="RuleBase" id="RU000461"/>
    </source>
</evidence>
<keyword evidence="3 5" id="KW-0479">Metal-binding</keyword>
<dbReference type="InterPro" id="IPR002401">
    <property type="entry name" value="Cyt_P450_E_grp-I"/>
</dbReference>
<dbReference type="GO" id="GO:0020037">
    <property type="term" value="F:heme binding"/>
    <property type="evidence" value="ECO:0007669"/>
    <property type="project" value="InterPro"/>
</dbReference>
<dbReference type="InterPro" id="IPR036396">
    <property type="entry name" value="Cyt_P450_sf"/>
</dbReference>
<keyword evidence="9" id="KW-1185">Reference proteome</keyword>
<feature type="binding site" description="axial binding residue" evidence="5">
    <location>
        <position position="469"/>
    </location>
    <ligand>
        <name>heme</name>
        <dbReference type="ChEBI" id="CHEBI:30413"/>
    </ligand>
    <ligandPart>
        <name>Fe</name>
        <dbReference type="ChEBI" id="CHEBI:18248"/>
    </ligandPart>
</feature>
<comment type="caution">
    <text evidence="8">The sequence shown here is derived from an EMBL/GenBank/DDBJ whole genome shotgun (WGS) entry which is preliminary data.</text>
</comment>
<evidence type="ECO:0000256" key="4">
    <source>
        <dbReference type="ARBA" id="ARBA00023004"/>
    </source>
</evidence>
<accession>A0A9P5CJ41</accession>
<dbReference type="GO" id="GO:0016705">
    <property type="term" value="F:oxidoreductase activity, acting on paired donors, with incorporation or reduction of molecular oxygen"/>
    <property type="evidence" value="ECO:0007669"/>
    <property type="project" value="InterPro"/>
</dbReference>
<evidence type="ECO:0000313" key="9">
    <source>
        <dbReference type="Proteomes" id="UP000801864"/>
    </source>
</evidence>
<dbReference type="PROSITE" id="PS00086">
    <property type="entry name" value="CYTOCHROME_P450"/>
    <property type="match status" value="1"/>
</dbReference>
<dbReference type="AlphaFoldDB" id="A0A9P5CJ41"/>
<evidence type="ECO:0000256" key="3">
    <source>
        <dbReference type="ARBA" id="ARBA00022723"/>
    </source>
</evidence>
<dbReference type="EMBL" id="QLNT01000002">
    <property type="protein sequence ID" value="KAF3076697.1"/>
    <property type="molecule type" value="Genomic_DNA"/>
</dbReference>
<keyword evidence="6" id="KW-0503">Monooxygenase</keyword>
<dbReference type="Gene3D" id="1.10.630.10">
    <property type="entry name" value="Cytochrome P450"/>
    <property type="match status" value="1"/>
</dbReference>
<dbReference type="PANTHER" id="PTHR24305">
    <property type="entry name" value="CYTOCHROME P450"/>
    <property type="match status" value="1"/>
</dbReference>
<dbReference type="PRINTS" id="PR00385">
    <property type="entry name" value="P450"/>
</dbReference>
<dbReference type="InterPro" id="IPR017972">
    <property type="entry name" value="Cyt_P450_CS"/>
</dbReference>
<organism evidence="8 9">
    <name type="scientific">Trichoderma lentiforme</name>
    <dbReference type="NCBI Taxonomy" id="1567552"/>
    <lineage>
        <taxon>Eukaryota</taxon>
        <taxon>Fungi</taxon>
        <taxon>Dikarya</taxon>
        <taxon>Ascomycota</taxon>
        <taxon>Pezizomycotina</taxon>
        <taxon>Sordariomycetes</taxon>
        <taxon>Hypocreomycetidae</taxon>
        <taxon>Hypocreales</taxon>
        <taxon>Hypocreaceae</taxon>
        <taxon>Trichoderma</taxon>
    </lineage>
</organism>
<dbReference type="GO" id="GO:0005506">
    <property type="term" value="F:iron ion binding"/>
    <property type="evidence" value="ECO:0007669"/>
    <property type="project" value="InterPro"/>
</dbReference>
<dbReference type="Pfam" id="PF00067">
    <property type="entry name" value="p450"/>
    <property type="match status" value="1"/>
</dbReference>
<evidence type="ECO:0000256" key="1">
    <source>
        <dbReference type="ARBA" id="ARBA00001971"/>
    </source>
</evidence>
<dbReference type="SUPFAM" id="SSF48264">
    <property type="entry name" value="Cytochrome P450"/>
    <property type="match status" value="1"/>
</dbReference>
<keyword evidence="7" id="KW-1133">Transmembrane helix</keyword>
<reference evidence="8 9" key="1">
    <citation type="submission" date="2018-06" db="EMBL/GenBank/DDBJ databases">
        <title>Genome analysis of cellulolytic fungus Trichoderma lentiforme CFAM-422.</title>
        <authorList>
            <person name="Steindorff A.S."/>
            <person name="Formighieri E.F."/>
            <person name="Midorikawa G.E.O."/>
            <person name="Tamietti M.S."/>
            <person name="Ramos E.Z."/>
            <person name="Silva A.S."/>
            <person name="Bon E.P.S."/>
            <person name="Mendes T.D."/>
            <person name="Damaso M.C.T."/>
            <person name="Favaro L.C.L."/>
        </authorList>
    </citation>
    <scope>NUCLEOTIDE SEQUENCE [LARGE SCALE GENOMIC DNA]</scope>
    <source>
        <strain evidence="8 9">CFAM-422</strain>
    </source>
</reference>
<dbReference type="Proteomes" id="UP000801864">
    <property type="component" value="Unassembled WGS sequence"/>
</dbReference>
<gene>
    <name evidence="8" type="ORF">CFAM422_001047</name>
</gene>
<keyword evidence="6" id="KW-0560">Oxidoreductase</keyword>
<evidence type="ECO:0000256" key="2">
    <source>
        <dbReference type="ARBA" id="ARBA00022617"/>
    </source>
</evidence>
<feature type="transmembrane region" description="Helical" evidence="7">
    <location>
        <begin position="12"/>
        <end position="32"/>
    </location>
</feature>
<dbReference type="InterPro" id="IPR050121">
    <property type="entry name" value="Cytochrome_P450_monoxygenase"/>
</dbReference>
<dbReference type="InterPro" id="IPR001128">
    <property type="entry name" value="Cyt_P450"/>
</dbReference>
<dbReference type="CDD" id="cd11061">
    <property type="entry name" value="CYP67-like"/>
    <property type="match status" value="1"/>
</dbReference>
<keyword evidence="4 5" id="KW-0408">Iron</keyword>
<keyword evidence="2 5" id="KW-0349">Heme</keyword>
<comment type="cofactor">
    <cofactor evidence="1 5">
        <name>heme</name>
        <dbReference type="ChEBI" id="CHEBI:30413"/>
    </cofactor>
</comment>
<dbReference type="PANTHER" id="PTHR24305:SF226">
    <property type="entry name" value="CYTOCHROME P450 MONOOXYGENASE"/>
    <property type="match status" value="1"/>
</dbReference>
<evidence type="ECO:0000256" key="5">
    <source>
        <dbReference type="PIRSR" id="PIRSR602401-1"/>
    </source>
</evidence>
<evidence type="ECO:0000313" key="8">
    <source>
        <dbReference type="EMBL" id="KAF3076697.1"/>
    </source>
</evidence>
<dbReference type="GO" id="GO:0004497">
    <property type="term" value="F:monooxygenase activity"/>
    <property type="evidence" value="ECO:0007669"/>
    <property type="project" value="UniProtKB-KW"/>
</dbReference>
<proteinExistence type="inferred from homology"/>
<protein>
    <submittedName>
        <fullName evidence="8">Isotrichodermin C-15 hydroxylase</fullName>
    </submittedName>
</protein>
<keyword evidence="7" id="KW-0472">Membrane</keyword>
<comment type="similarity">
    <text evidence="6">Belongs to the cytochrome P450 family.</text>
</comment>
<name>A0A9P5CJ41_9HYPO</name>